<evidence type="ECO:0000313" key="1">
    <source>
        <dbReference type="EMBL" id="GGM34515.1"/>
    </source>
</evidence>
<organism evidence="1 2">
    <name type="scientific">Longimycelium tulufanense</name>
    <dbReference type="NCBI Taxonomy" id="907463"/>
    <lineage>
        <taxon>Bacteria</taxon>
        <taxon>Bacillati</taxon>
        <taxon>Actinomycetota</taxon>
        <taxon>Actinomycetes</taxon>
        <taxon>Pseudonocardiales</taxon>
        <taxon>Pseudonocardiaceae</taxon>
        <taxon>Longimycelium</taxon>
    </lineage>
</organism>
<reference evidence="1" key="2">
    <citation type="submission" date="2020-09" db="EMBL/GenBank/DDBJ databases">
        <authorList>
            <person name="Sun Q."/>
            <person name="Zhou Y."/>
        </authorList>
    </citation>
    <scope>NUCLEOTIDE SEQUENCE</scope>
    <source>
        <strain evidence="1">CGMCC 4.5737</strain>
    </source>
</reference>
<dbReference type="Proteomes" id="UP000637578">
    <property type="component" value="Unassembled WGS sequence"/>
</dbReference>
<dbReference type="AlphaFoldDB" id="A0A8J3C5Q1"/>
<proteinExistence type="predicted"/>
<name>A0A8J3C5Q1_9PSEU</name>
<evidence type="ECO:0000313" key="2">
    <source>
        <dbReference type="Proteomes" id="UP000637578"/>
    </source>
</evidence>
<reference evidence="1" key="1">
    <citation type="journal article" date="2014" name="Int. J. Syst. Evol. Microbiol.">
        <title>Complete genome sequence of Corynebacterium casei LMG S-19264T (=DSM 44701T), isolated from a smear-ripened cheese.</title>
        <authorList>
            <consortium name="US DOE Joint Genome Institute (JGI-PGF)"/>
            <person name="Walter F."/>
            <person name="Albersmeier A."/>
            <person name="Kalinowski J."/>
            <person name="Ruckert C."/>
        </authorList>
    </citation>
    <scope>NUCLEOTIDE SEQUENCE</scope>
    <source>
        <strain evidence="1">CGMCC 4.5737</strain>
    </source>
</reference>
<protein>
    <submittedName>
        <fullName evidence="1">Uncharacterized protein</fullName>
    </submittedName>
</protein>
<comment type="caution">
    <text evidence="1">The sequence shown here is derived from an EMBL/GenBank/DDBJ whole genome shotgun (WGS) entry which is preliminary data.</text>
</comment>
<accession>A0A8J3C5Q1</accession>
<sequence length="71" mass="7420">MPRVSGSGGKAGWGSWWAVAEAVTARRVLRLVWRVGRHGFGALNPLPHPPRVGLLKPLVGGGAGWGVRGAD</sequence>
<gene>
    <name evidence="1" type="ORF">GCM10012275_02300</name>
</gene>
<dbReference type="EMBL" id="BMMK01000001">
    <property type="protein sequence ID" value="GGM34515.1"/>
    <property type="molecule type" value="Genomic_DNA"/>
</dbReference>
<keyword evidence="2" id="KW-1185">Reference proteome</keyword>